<dbReference type="InterPro" id="IPR001298">
    <property type="entry name" value="Filamin/ABP280_rpt"/>
</dbReference>
<feature type="compositionally biased region" description="Basic residues" evidence="10">
    <location>
        <begin position="451"/>
        <end position="462"/>
    </location>
</feature>
<dbReference type="SUPFAM" id="SSF81296">
    <property type="entry name" value="E set domains"/>
    <property type="match status" value="1"/>
</dbReference>
<dbReference type="PROSITE" id="PS50194">
    <property type="entry name" value="FILAMIN_REPEAT"/>
    <property type="match status" value="1"/>
</dbReference>
<accession>A0ABY7ETD8</accession>
<comment type="pathway">
    <text evidence="6">Protein modification.</text>
</comment>
<dbReference type="Gene3D" id="2.60.40.10">
    <property type="entry name" value="Immunoglobulins"/>
    <property type="match status" value="1"/>
</dbReference>
<dbReference type="InterPro" id="IPR006598">
    <property type="entry name" value="CAP10"/>
</dbReference>
<dbReference type="SMART" id="SM00672">
    <property type="entry name" value="CAP10"/>
    <property type="match status" value="1"/>
</dbReference>
<dbReference type="EMBL" id="CP111019">
    <property type="protein sequence ID" value="WAR13233.1"/>
    <property type="molecule type" value="Genomic_DNA"/>
</dbReference>
<evidence type="ECO:0000256" key="2">
    <source>
        <dbReference type="ARBA" id="ARBA00022676"/>
    </source>
</evidence>
<reference evidence="13" key="1">
    <citation type="submission" date="2022-11" db="EMBL/GenBank/DDBJ databases">
        <title>Centuries of genome instability and evolution in soft-shell clam transmissible cancer (bioRxiv).</title>
        <authorList>
            <person name="Hart S.F.M."/>
            <person name="Yonemitsu M.A."/>
            <person name="Giersch R.M."/>
            <person name="Beal B.F."/>
            <person name="Arriagada G."/>
            <person name="Davis B.W."/>
            <person name="Ostrander E.A."/>
            <person name="Goff S.P."/>
            <person name="Metzger M.J."/>
        </authorList>
    </citation>
    <scope>NUCLEOTIDE SEQUENCE</scope>
    <source>
        <strain evidence="13">MELC-2E11</strain>
        <tissue evidence="13">Siphon/mantle</tissue>
    </source>
</reference>
<evidence type="ECO:0000256" key="6">
    <source>
        <dbReference type="ARBA" id="ARBA00043952"/>
    </source>
</evidence>
<dbReference type="InterPro" id="IPR017868">
    <property type="entry name" value="Filamin/ABP280_repeat-like"/>
</dbReference>
<dbReference type="Pfam" id="PF05686">
    <property type="entry name" value="Glyco_transf_90"/>
    <property type="match status" value="2"/>
</dbReference>
<evidence type="ECO:0000256" key="7">
    <source>
        <dbReference type="ARBA" id="ARBA00047553"/>
    </source>
</evidence>
<evidence type="ECO:0000256" key="1">
    <source>
        <dbReference type="ARBA" id="ARBA00006063"/>
    </source>
</evidence>
<evidence type="ECO:0000256" key="8">
    <source>
        <dbReference type="ARBA" id="ARBA00049246"/>
    </source>
</evidence>
<evidence type="ECO:0000313" key="14">
    <source>
        <dbReference type="Proteomes" id="UP001164746"/>
    </source>
</evidence>
<keyword evidence="2" id="KW-0808">Transferase</keyword>
<dbReference type="SMART" id="SM00557">
    <property type="entry name" value="IG_FLMN"/>
    <property type="match status" value="1"/>
</dbReference>
<evidence type="ECO:0000256" key="11">
    <source>
        <dbReference type="SAM" id="SignalP"/>
    </source>
</evidence>
<comment type="catalytic activity">
    <reaction evidence="7">
        <text>L-seryl-[EGF-like domain protein] + UDP-alpha-D-xylose = 3-O-(beta-D-xylosyl)-L-seryl-[EGF-like domain protein] + UDP + H(+)</text>
        <dbReference type="Rhea" id="RHEA:62016"/>
        <dbReference type="Rhea" id="RHEA-COMP:16010"/>
        <dbReference type="Rhea" id="RHEA-COMP:16011"/>
        <dbReference type="ChEBI" id="CHEBI:15378"/>
        <dbReference type="ChEBI" id="CHEBI:29999"/>
        <dbReference type="ChEBI" id="CHEBI:57632"/>
        <dbReference type="ChEBI" id="CHEBI:58223"/>
        <dbReference type="ChEBI" id="CHEBI:132085"/>
    </reaction>
</comment>
<dbReference type="Proteomes" id="UP001164746">
    <property type="component" value="Chromosome 8"/>
</dbReference>
<feature type="signal peptide" evidence="11">
    <location>
        <begin position="1"/>
        <end position="23"/>
    </location>
</feature>
<evidence type="ECO:0000313" key="13">
    <source>
        <dbReference type="EMBL" id="WAR13233.1"/>
    </source>
</evidence>
<dbReference type="PANTHER" id="PTHR12203">
    <property type="entry name" value="KDEL LYS-ASP-GLU-LEU CONTAINING - RELATED"/>
    <property type="match status" value="1"/>
</dbReference>
<evidence type="ECO:0000256" key="10">
    <source>
        <dbReference type="SAM" id="MobiDB-lite"/>
    </source>
</evidence>
<feature type="chain" id="PRO_5046251024" evidence="11">
    <location>
        <begin position="24"/>
        <end position="462"/>
    </location>
</feature>
<keyword evidence="2" id="KW-0328">Glycosyltransferase</keyword>
<feature type="domain" description="Glycosyl transferase CAP10" evidence="12">
    <location>
        <begin position="233"/>
        <end position="418"/>
    </location>
</feature>
<dbReference type="Pfam" id="PF00630">
    <property type="entry name" value="Filamin"/>
    <property type="match status" value="1"/>
</dbReference>
<organism evidence="13 14">
    <name type="scientific">Mya arenaria</name>
    <name type="common">Soft-shell clam</name>
    <dbReference type="NCBI Taxonomy" id="6604"/>
    <lineage>
        <taxon>Eukaryota</taxon>
        <taxon>Metazoa</taxon>
        <taxon>Spiralia</taxon>
        <taxon>Lophotrochozoa</taxon>
        <taxon>Mollusca</taxon>
        <taxon>Bivalvia</taxon>
        <taxon>Autobranchia</taxon>
        <taxon>Heteroconchia</taxon>
        <taxon>Euheterodonta</taxon>
        <taxon>Imparidentia</taxon>
        <taxon>Neoheterodontei</taxon>
        <taxon>Myida</taxon>
        <taxon>Myoidea</taxon>
        <taxon>Myidae</taxon>
        <taxon>Mya</taxon>
    </lineage>
</organism>
<evidence type="ECO:0000256" key="4">
    <source>
        <dbReference type="ARBA" id="ARBA00022824"/>
    </source>
</evidence>
<comment type="similarity">
    <text evidence="1">Belongs to the KDELC family.</text>
</comment>
<dbReference type="InterPro" id="IPR014756">
    <property type="entry name" value="Ig_E-set"/>
</dbReference>
<feature type="repeat" description="Filamin" evidence="9">
    <location>
        <begin position="29"/>
        <end position="135"/>
    </location>
</feature>
<proteinExistence type="inferred from homology"/>
<name>A0ABY7ETD8_MYAAR</name>
<keyword evidence="3 11" id="KW-0732">Signal</keyword>
<dbReference type="InterPro" id="IPR013783">
    <property type="entry name" value="Ig-like_fold"/>
</dbReference>
<keyword evidence="5" id="KW-0325">Glycoprotein</keyword>
<dbReference type="InterPro" id="IPR051091">
    <property type="entry name" value="O-Glucosyltr/Glycosyltrsf_90"/>
</dbReference>
<evidence type="ECO:0000256" key="9">
    <source>
        <dbReference type="PROSITE-ProRule" id="PRU00087"/>
    </source>
</evidence>
<evidence type="ECO:0000259" key="12">
    <source>
        <dbReference type="SMART" id="SM00672"/>
    </source>
</evidence>
<evidence type="ECO:0000256" key="5">
    <source>
        <dbReference type="ARBA" id="ARBA00023180"/>
    </source>
</evidence>
<gene>
    <name evidence="13" type="ORF">MAR_027413</name>
</gene>
<keyword evidence="4" id="KW-0256">Endoplasmic reticulum</keyword>
<protein>
    <submittedName>
        <fullName evidence="13">PLGT2-like protein</fullName>
    </submittedName>
</protein>
<dbReference type="PANTHER" id="PTHR12203:SF122">
    <property type="entry name" value="GLYCOSYL TRANSFERASE CAP10 DOMAIN-CONTAINING PROTEIN"/>
    <property type="match status" value="1"/>
</dbReference>
<evidence type="ECO:0000256" key="3">
    <source>
        <dbReference type="ARBA" id="ARBA00022729"/>
    </source>
</evidence>
<comment type="catalytic activity">
    <reaction evidence="8">
        <text>L-seryl-[EGF-like domain protein] + UDP-alpha-D-glucose = 3-O-(beta-D-glucosyl)-L-seryl-[EGF-like domain protein] + UDP + H(+)</text>
        <dbReference type="Rhea" id="RHEA:58116"/>
        <dbReference type="Rhea" id="RHEA-COMP:14610"/>
        <dbReference type="Rhea" id="RHEA-COMP:16010"/>
        <dbReference type="ChEBI" id="CHEBI:15378"/>
        <dbReference type="ChEBI" id="CHEBI:29999"/>
        <dbReference type="ChEBI" id="CHEBI:58223"/>
        <dbReference type="ChEBI" id="CHEBI:58885"/>
        <dbReference type="ChEBI" id="CHEBI:140576"/>
    </reaction>
</comment>
<keyword evidence="14" id="KW-1185">Reference proteome</keyword>
<sequence length="462" mass="53654">MLSLYHVISFCVMLLSIISSAHSGNTDTEEDIDWSKTKIWGPGLRADFCVPARYFFIQLIKFNGDNYTQSAGERPFEVGLSQAGGQRVRVYMRVLDKKDGMYLITFRIYETLRDLQITITKDDKQLGDSPFSLTGPVLQDQCYCPQPSLQQWYDTMSCPQSYTQIESDLSIFRQVDLEETAAETIQRFNISTAHSLARYRVIGNKIYRKTYGQHVGFKMFSDAILLSLTRKVVLPDIELFVNLGDWPLERGSVSNNPVPIFSWCGSDSSRDISLDIFHVAGKSPAPWTEKEEKGFWRGRDSRQERLDLVVMSRENPDDLDAKMTRMFFFKHDQEKYGDLYKYQINIDGTVAAYRFPYLLAGDAVVFKQESEYYEFFYKELEPFVHYIPFKHDLSDLREKIQWAKENDDKEYSKRLKSPPPQPDETWELVEQPKSIDCHCDRLAHPAESKSAKKSKKMKKDEL</sequence>
<feature type="region of interest" description="Disordered" evidence="10">
    <location>
        <begin position="443"/>
        <end position="462"/>
    </location>
</feature>